<dbReference type="Gene3D" id="3.30.1610.10">
    <property type="entry name" value="Peptidase S59, nucleoporin"/>
    <property type="match status" value="1"/>
</dbReference>
<protein>
    <recommendedName>
        <fullName evidence="14">Peptidase S59 domain-containing protein</fullName>
    </recommendedName>
</protein>
<evidence type="ECO:0000256" key="13">
    <source>
        <dbReference type="SAM" id="MobiDB-lite"/>
    </source>
</evidence>
<feature type="region of interest" description="Disordered" evidence="13">
    <location>
        <begin position="116"/>
        <end position="201"/>
    </location>
</feature>
<comment type="similarity">
    <text evidence="4">Belongs to the nucleoporin GLFG family.</text>
</comment>
<dbReference type="GO" id="GO:0006606">
    <property type="term" value="P:protein import into nucleus"/>
    <property type="evidence" value="ECO:0007669"/>
    <property type="project" value="UniProtKB-ARBA"/>
</dbReference>
<evidence type="ECO:0000256" key="6">
    <source>
        <dbReference type="ARBA" id="ARBA00022737"/>
    </source>
</evidence>
<keyword evidence="16" id="KW-1185">Reference proteome</keyword>
<evidence type="ECO:0000256" key="2">
    <source>
        <dbReference type="ARBA" id="ARBA00004567"/>
    </source>
</evidence>
<dbReference type="SUPFAM" id="SSF82215">
    <property type="entry name" value="C-terminal autoproteolytic domain of nucleoporin nup98"/>
    <property type="match status" value="1"/>
</dbReference>
<accession>A0A9P6WFI5</accession>
<name>A0A9P6WFI5_MAUEX</name>
<keyword evidence="11" id="KW-0906">Nuclear pore complex</keyword>
<evidence type="ECO:0000256" key="9">
    <source>
        <dbReference type="ARBA" id="ARBA00022927"/>
    </source>
</evidence>
<feature type="region of interest" description="Disordered" evidence="13">
    <location>
        <begin position="1"/>
        <end position="28"/>
    </location>
</feature>
<dbReference type="InterPro" id="IPR025574">
    <property type="entry name" value="Nucleoporin_FG_rpt"/>
</dbReference>
<evidence type="ECO:0000313" key="16">
    <source>
        <dbReference type="Proteomes" id="UP000750334"/>
    </source>
</evidence>
<gene>
    <name evidence="15" type="ORF">C6P45_002374</name>
</gene>
<dbReference type="PANTHER" id="PTHR23198:SF6">
    <property type="entry name" value="NUCLEAR PORE COMPLEX PROTEIN NUP98-NUP96"/>
    <property type="match status" value="1"/>
</dbReference>
<evidence type="ECO:0000259" key="14">
    <source>
        <dbReference type="PROSITE" id="PS51434"/>
    </source>
</evidence>
<keyword evidence="8" id="KW-0509">mRNA transport</keyword>
<dbReference type="InterPro" id="IPR037665">
    <property type="entry name" value="Nucleoporin_S59-like"/>
</dbReference>
<evidence type="ECO:0000256" key="1">
    <source>
        <dbReference type="ARBA" id="ARBA00004335"/>
    </source>
</evidence>
<comment type="caution">
    <text evidence="15">The sequence shown here is derived from an EMBL/GenBank/DDBJ whole genome shotgun (WGS) entry which is preliminary data.</text>
</comment>
<dbReference type="Pfam" id="PF13634">
    <property type="entry name" value="Nucleoporin_FG"/>
    <property type="match status" value="1"/>
</dbReference>
<dbReference type="Proteomes" id="UP000750334">
    <property type="component" value="Unassembled WGS sequence"/>
</dbReference>
<feature type="compositionally biased region" description="Polar residues" evidence="13">
    <location>
        <begin position="410"/>
        <end position="420"/>
    </location>
</feature>
<dbReference type="Gene3D" id="1.25.40.690">
    <property type="match status" value="1"/>
</dbReference>
<dbReference type="PANTHER" id="PTHR23198">
    <property type="entry name" value="NUCLEOPORIN"/>
    <property type="match status" value="1"/>
</dbReference>
<feature type="compositionally biased region" description="Low complexity" evidence="13">
    <location>
        <begin position="15"/>
        <end position="27"/>
    </location>
</feature>
<dbReference type="SUPFAM" id="SSF48371">
    <property type="entry name" value="ARM repeat"/>
    <property type="match status" value="1"/>
</dbReference>
<evidence type="ECO:0000256" key="11">
    <source>
        <dbReference type="ARBA" id="ARBA00023132"/>
    </source>
</evidence>
<feature type="compositionally biased region" description="Polar residues" evidence="13">
    <location>
        <begin position="154"/>
        <end position="186"/>
    </location>
</feature>
<feature type="domain" description="Peptidase S59" evidence="14">
    <location>
        <begin position="462"/>
        <end position="609"/>
    </location>
</feature>
<dbReference type="GO" id="GO:0017056">
    <property type="term" value="F:structural constituent of nuclear pore"/>
    <property type="evidence" value="ECO:0007669"/>
    <property type="project" value="InterPro"/>
</dbReference>
<evidence type="ECO:0000256" key="12">
    <source>
        <dbReference type="ARBA" id="ARBA00023242"/>
    </source>
</evidence>
<evidence type="ECO:0000256" key="7">
    <source>
        <dbReference type="ARBA" id="ARBA00022813"/>
    </source>
</evidence>
<dbReference type="PROSITE" id="PS51434">
    <property type="entry name" value="NUP_C"/>
    <property type="match status" value="1"/>
</dbReference>
<keyword evidence="5" id="KW-0813">Transport</keyword>
<comment type="subcellular location">
    <subcellularLocation>
        <location evidence="1">Nucleus membrane</location>
        <topology evidence="1">Peripheral membrane protein</topology>
        <orientation evidence="1">Cytoplasmic side</orientation>
    </subcellularLocation>
    <subcellularLocation>
        <location evidence="3">Nucleus membrane</location>
        <topology evidence="3">Peripheral membrane protein</topology>
        <orientation evidence="3">Nucleoplasmic side</orientation>
    </subcellularLocation>
    <subcellularLocation>
        <location evidence="2">Nucleus</location>
        <location evidence="2">Nuclear pore complex</location>
    </subcellularLocation>
</comment>
<feature type="compositionally biased region" description="Low complexity" evidence="13">
    <location>
        <begin position="119"/>
        <end position="134"/>
    </location>
</feature>
<dbReference type="GO" id="GO:0044614">
    <property type="term" value="C:nuclear pore cytoplasmic filaments"/>
    <property type="evidence" value="ECO:0007669"/>
    <property type="project" value="TreeGrafter"/>
</dbReference>
<keyword evidence="7" id="KW-0068">Autocatalytic cleavage</keyword>
<sequence length="1297" mass="143650">MFGRNLGGQSTFGLPAASTPTSTPAPSMNNQLPQKTGGLFGNTATNFGTSTPSPSGTFGNQLGQNKPAVGAMFGNATNNAAAPTTNNNLFGNSATTNVQQPNTAGGLFKATAPATSNPNSGSLFGNSNTTTTGTTTGGLFGNATKPVVGGGLFGNNNATTQPNTQSGSLFGNSNTTAKTVGTSLFGNSTTSNTQPSTTGLFGNSTCNNTATTGSLFGNKPATTGVTGTASLFGNKPQVGTGLFGNSTQTNAIGSAPTSSGVKYDFSNMPKAITPAAPKLDAPSMRSHDNRSSFSAQAINPIKSQVLPSNIFGKLNTRLKYVKEKSTKGIFSSSSKDWSYLPYNKQDISIDRHSNNSSHESKHLLALKSVEDQRIKNLRVLRIDPNRSAAKKLKLLPNSSVPTQEVIQTINNLKHNTNDQNVTDKDPTNSHHDMKEGSTADQSSTDNVENVENVISKDTESQRCGYWCSPSPDELRELSTEQLTSVSNFMIGRKGHGTISFNYDVDLTAFARDIEGQLFGKTVNFNSTKTVEVYPDYSTKPPVGYGINVPATISIEGVYSIDKKTKKPHVNSQKSSEIQLLIRRLKSMKDMEFISYNPFGGVWTFRVNHFSIWGLVDSEDVEIDENDLKEEEELEKRIQKDQLVHKRTLAQSNLPQGNQRLENNTQDNLLALQNQSFANGGIDTTELEDDGLIEEKAFEPQVDEEDIELMEVEPSLEVVDNWVEQLRIAGTSNNSVFNKIFSESKVEENPMTLLFSDFNENFEKMKKISKERRITSNYTFASFDSNSKLSIKTINRISGVKISSLDLSLDTFNLVMNDNVLGIHLKSVETTKRDSNEFPRISKHSLTFTNILPLVPQTSSDYDAWKLCSILFDDIEIPLQVDNKTVKVTLTKKLRFESLTAWVLEQIKNELMIKIKTCADPLDIIFYYLFLNDNVNAAKIAMESNNAYLPVILSLLGSNDPRVIDFAAHQLEAWKSSGHQIEPKIRRIYEIIGETFFQSSSAVNDLLEEFSWLAVFGLGLFYGKVDENSLQELVLSILSMIPASENDLTYIVLQLFSADTSVEHLFKTLKDKNPQLSTQFSWYFVQILRHKDSTNFSDIYSDLLTLDMIEELRAHEFVEQELFVSCFLNSDRVAKQQISNIVTRNISRFHNGAGIVNKLEIPKSLVFSASAFLDKYNGNYLSALENLLNAGSYKDAQQEMMLCVGPKLILKFNVENDIEVIETLKRFLEKFPKEQIDDWRNTLQVYEEFSEVILKSSKNNDKIINIKNSLKQLMKYNDHKLVPACCNIMEKNLKAIQI</sequence>
<dbReference type="Pfam" id="PF12110">
    <property type="entry name" value="Nup96"/>
    <property type="match status" value="1"/>
</dbReference>
<evidence type="ECO:0000313" key="15">
    <source>
        <dbReference type="EMBL" id="KAG0670470.1"/>
    </source>
</evidence>
<feature type="compositionally biased region" description="Polar residues" evidence="13">
    <location>
        <begin position="438"/>
        <end position="447"/>
    </location>
</feature>
<organism evidence="15 16">
    <name type="scientific">Maudiozyma exigua</name>
    <name type="common">Yeast</name>
    <name type="synonym">Kazachstania exigua</name>
    <dbReference type="NCBI Taxonomy" id="34358"/>
    <lineage>
        <taxon>Eukaryota</taxon>
        <taxon>Fungi</taxon>
        <taxon>Dikarya</taxon>
        <taxon>Ascomycota</taxon>
        <taxon>Saccharomycotina</taxon>
        <taxon>Saccharomycetes</taxon>
        <taxon>Saccharomycetales</taxon>
        <taxon>Saccharomycetaceae</taxon>
        <taxon>Maudiozyma</taxon>
    </lineage>
</organism>
<feature type="compositionally biased region" description="Low complexity" evidence="13">
    <location>
        <begin position="187"/>
        <end position="198"/>
    </location>
</feature>
<dbReference type="FunFam" id="3.30.1610.10:FF:000003">
    <property type="entry name" value="Nucleoporin SONB, putative"/>
    <property type="match status" value="1"/>
</dbReference>
<dbReference type="EMBL" id="PUHR01000023">
    <property type="protein sequence ID" value="KAG0670470.1"/>
    <property type="molecule type" value="Genomic_DNA"/>
</dbReference>
<dbReference type="GO" id="GO:0034398">
    <property type="term" value="P:telomere tethering at nuclear periphery"/>
    <property type="evidence" value="ECO:0007669"/>
    <property type="project" value="TreeGrafter"/>
</dbReference>
<dbReference type="GO" id="GO:0031965">
    <property type="term" value="C:nuclear membrane"/>
    <property type="evidence" value="ECO:0007669"/>
    <property type="project" value="UniProtKB-SubCell"/>
</dbReference>
<evidence type="ECO:0000256" key="10">
    <source>
        <dbReference type="ARBA" id="ARBA00023010"/>
    </source>
</evidence>
<dbReference type="InterPro" id="IPR016024">
    <property type="entry name" value="ARM-type_fold"/>
</dbReference>
<dbReference type="GO" id="GO:0003723">
    <property type="term" value="F:RNA binding"/>
    <property type="evidence" value="ECO:0007669"/>
    <property type="project" value="TreeGrafter"/>
</dbReference>
<dbReference type="InterPro" id="IPR036903">
    <property type="entry name" value="Nup98_auto-Pept-S59_dom_sf"/>
</dbReference>
<feature type="compositionally biased region" description="Basic and acidic residues" evidence="13">
    <location>
        <begin position="421"/>
        <end position="437"/>
    </location>
</feature>
<dbReference type="GO" id="GO:0006406">
    <property type="term" value="P:mRNA export from nucleus"/>
    <property type="evidence" value="ECO:0007669"/>
    <property type="project" value="UniProtKB-ARBA"/>
</dbReference>
<keyword evidence="9" id="KW-0653">Protein transport</keyword>
<keyword evidence="10" id="KW-0811">Translocation</keyword>
<proteinExistence type="inferred from homology"/>
<evidence type="ECO:0000256" key="4">
    <source>
        <dbReference type="ARBA" id="ARBA00008926"/>
    </source>
</evidence>
<reference evidence="15 16" key="1">
    <citation type="submission" date="2020-11" db="EMBL/GenBank/DDBJ databases">
        <title>Kefir isolates.</title>
        <authorList>
            <person name="Marcisauskas S."/>
            <person name="Kim Y."/>
            <person name="Blasche S."/>
        </authorList>
    </citation>
    <scope>NUCLEOTIDE SEQUENCE [LARGE SCALE GENOMIC DNA]</scope>
    <source>
        <strain evidence="15 16">OG2</strain>
    </source>
</reference>
<dbReference type="InterPro" id="IPR007230">
    <property type="entry name" value="Nup98_auto-Pept-S59_dom"/>
</dbReference>
<dbReference type="GO" id="GO:0000973">
    <property type="term" value="P:post-transcriptional tethering of RNA polymerase II gene DNA at nuclear periphery"/>
    <property type="evidence" value="ECO:0007669"/>
    <property type="project" value="TreeGrafter"/>
</dbReference>
<evidence type="ECO:0000256" key="5">
    <source>
        <dbReference type="ARBA" id="ARBA00022448"/>
    </source>
</evidence>
<dbReference type="Gene3D" id="6.20.50.170">
    <property type="match status" value="1"/>
</dbReference>
<keyword evidence="12" id="KW-0539">Nucleus</keyword>
<dbReference type="GO" id="GO:0044613">
    <property type="term" value="C:nuclear pore central transport channel"/>
    <property type="evidence" value="ECO:0007669"/>
    <property type="project" value="UniProtKB-ARBA"/>
</dbReference>
<feature type="region of interest" description="Disordered" evidence="13">
    <location>
        <begin position="410"/>
        <end position="447"/>
    </location>
</feature>
<dbReference type="OrthoDB" id="3797628at2759"/>
<evidence type="ECO:0000256" key="8">
    <source>
        <dbReference type="ARBA" id="ARBA00022816"/>
    </source>
</evidence>
<evidence type="ECO:0000256" key="3">
    <source>
        <dbReference type="ARBA" id="ARBA00004620"/>
    </source>
</evidence>
<dbReference type="InterPro" id="IPR021967">
    <property type="entry name" value="Nup98_C"/>
</dbReference>
<dbReference type="Pfam" id="PF04096">
    <property type="entry name" value="Nucleoporin2"/>
    <property type="match status" value="1"/>
</dbReference>
<dbReference type="GO" id="GO:0008139">
    <property type="term" value="F:nuclear localization sequence binding"/>
    <property type="evidence" value="ECO:0007669"/>
    <property type="project" value="TreeGrafter"/>
</dbReference>
<keyword evidence="6" id="KW-0677">Repeat</keyword>